<evidence type="ECO:0000259" key="1">
    <source>
        <dbReference type="Pfam" id="PF23788"/>
    </source>
</evidence>
<dbReference type="Pfam" id="PF23788">
    <property type="entry name" value="EDRF1_N"/>
    <property type="match status" value="1"/>
</dbReference>
<dbReference type="PANTHER" id="PTHR15000">
    <property type="entry name" value="ERYTHROID DIFFERENTIATION-RELATED FACTOR 1"/>
    <property type="match status" value="1"/>
</dbReference>
<organism evidence="2 3">
    <name type="scientific">Parelaphostrongylus tenuis</name>
    <name type="common">Meningeal worm</name>
    <dbReference type="NCBI Taxonomy" id="148309"/>
    <lineage>
        <taxon>Eukaryota</taxon>
        <taxon>Metazoa</taxon>
        <taxon>Ecdysozoa</taxon>
        <taxon>Nematoda</taxon>
        <taxon>Chromadorea</taxon>
        <taxon>Rhabditida</taxon>
        <taxon>Rhabditina</taxon>
        <taxon>Rhabditomorpha</taxon>
        <taxon>Strongyloidea</taxon>
        <taxon>Metastrongylidae</taxon>
        <taxon>Parelaphostrongylus</taxon>
    </lineage>
</organism>
<evidence type="ECO:0000313" key="3">
    <source>
        <dbReference type="Proteomes" id="UP001196413"/>
    </source>
</evidence>
<sequence>MPGLLLELISSIKNRRYAESHGERRAIVVGAHVAQWLAVPYVVHKVDATTLKQLLIFPAMETALRTYDNAVIGGIAETLPTKISLTVRQAATLLKSSSQRAIAGLFDTEELPPCGGAVILQVLFLAAATTESVILSLTLMLLRDRKEQEVLVKEEIPHILGSEFDPVHLKNITTNIISFLSKNMTQQGSTYWLLREKGSSHMNLFNLTNMRCGLTLSPSHNPFIIPVVTLLYRLTCDLIKKTPQNRPHKISNLIYCLLCAAAKLAENESLAEIKACIHYSLAGVYLMYGLCEDSSPSDHHSNLLERLDHAITNSSCQETTSTIQVDRLKTSSVHHEIRDDIQLSNASSLRPPSVKLQAECGEQALEHCLQVHKLFKHNYFHETFCILLKQNPDPHQHVTYPPSLPMNPPSSIFSRVGVSAMTLGEFYVAFAGGELPEDESEDIGANAEQALKFLQDAKRLYNLSFTILNLSKGHDELQCEYVVRLNHVIAMTSEYNISIHGKEATDNAIRNIVEERPDMSPRVLVGFGVLAHLINSTYLSVHPYNEGQRRRRCNTATLDISDESKGMCC</sequence>
<dbReference type="GO" id="GO:0045893">
    <property type="term" value="P:positive regulation of DNA-templated transcription"/>
    <property type="evidence" value="ECO:0007669"/>
    <property type="project" value="TreeGrafter"/>
</dbReference>
<gene>
    <name evidence="2" type="ORF">KIN20_037406</name>
</gene>
<evidence type="ECO:0000313" key="2">
    <source>
        <dbReference type="EMBL" id="KAJ1374671.1"/>
    </source>
</evidence>
<reference evidence="2" key="1">
    <citation type="submission" date="2021-06" db="EMBL/GenBank/DDBJ databases">
        <title>Parelaphostrongylus tenuis whole genome reference sequence.</title>
        <authorList>
            <person name="Garwood T.J."/>
            <person name="Larsen P.A."/>
            <person name="Fountain-Jones N.M."/>
            <person name="Garbe J.R."/>
            <person name="Macchietto M.G."/>
            <person name="Kania S.A."/>
            <person name="Gerhold R.W."/>
            <person name="Richards J.E."/>
            <person name="Wolf T.M."/>
        </authorList>
    </citation>
    <scope>NUCLEOTIDE SEQUENCE</scope>
    <source>
        <strain evidence="2">MNPRO001-30</strain>
        <tissue evidence="2">Meninges</tissue>
    </source>
</reference>
<dbReference type="InterPro" id="IPR056582">
    <property type="entry name" value="EDRF1_N"/>
</dbReference>
<proteinExistence type="predicted"/>
<keyword evidence="3" id="KW-1185">Reference proteome</keyword>
<comment type="caution">
    <text evidence="2">The sequence shown here is derived from an EMBL/GenBank/DDBJ whole genome shotgun (WGS) entry which is preliminary data.</text>
</comment>
<dbReference type="PANTHER" id="PTHR15000:SF1">
    <property type="entry name" value="ERYTHROID DIFFERENTIATION-RELATED FACTOR 1"/>
    <property type="match status" value="1"/>
</dbReference>
<dbReference type="EMBL" id="JAHQIW010007477">
    <property type="protein sequence ID" value="KAJ1374671.1"/>
    <property type="molecule type" value="Genomic_DNA"/>
</dbReference>
<dbReference type="Proteomes" id="UP001196413">
    <property type="component" value="Unassembled WGS sequence"/>
</dbReference>
<feature type="domain" description="EDRF1 N-terminal" evidence="1">
    <location>
        <begin position="148"/>
        <end position="292"/>
    </location>
</feature>
<protein>
    <recommendedName>
        <fullName evidence="1">EDRF1 N-terminal domain-containing protein</fullName>
    </recommendedName>
</protein>
<dbReference type="AlphaFoldDB" id="A0AAD5REJ5"/>
<name>A0AAD5REJ5_PARTN</name>
<accession>A0AAD5REJ5</accession>